<dbReference type="InterPro" id="IPR015797">
    <property type="entry name" value="NUDIX_hydrolase-like_dom_sf"/>
</dbReference>
<organism evidence="5 6">
    <name type="scientific">[Roseibacterium] beibuensis</name>
    <dbReference type="NCBI Taxonomy" id="1193142"/>
    <lineage>
        <taxon>Bacteria</taxon>
        <taxon>Pseudomonadati</taxon>
        <taxon>Pseudomonadota</taxon>
        <taxon>Alphaproteobacteria</taxon>
        <taxon>Rhodobacterales</taxon>
        <taxon>Roseobacteraceae</taxon>
        <taxon>Roseicyclus</taxon>
    </lineage>
</organism>
<dbReference type="Pfam" id="PF00293">
    <property type="entry name" value="NUDIX"/>
    <property type="match status" value="1"/>
</dbReference>
<accession>A0ABP9LF79</accession>
<dbReference type="PROSITE" id="PS00893">
    <property type="entry name" value="NUDIX_BOX"/>
    <property type="match status" value="1"/>
</dbReference>
<proteinExistence type="inferred from homology"/>
<evidence type="ECO:0000256" key="1">
    <source>
        <dbReference type="ARBA" id="ARBA00001946"/>
    </source>
</evidence>
<dbReference type="PRINTS" id="PR00502">
    <property type="entry name" value="NUDIXFAMILY"/>
</dbReference>
<dbReference type="Proteomes" id="UP001499910">
    <property type="component" value="Unassembled WGS sequence"/>
</dbReference>
<dbReference type="SUPFAM" id="SSF55811">
    <property type="entry name" value="Nudix"/>
    <property type="match status" value="1"/>
</dbReference>
<evidence type="ECO:0000259" key="4">
    <source>
        <dbReference type="PROSITE" id="PS51462"/>
    </source>
</evidence>
<dbReference type="GO" id="GO:0016787">
    <property type="term" value="F:hydrolase activity"/>
    <property type="evidence" value="ECO:0007669"/>
    <property type="project" value="UniProtKB-KW"/>
</dbReference>
<dbReference type="InterPro" id="IPR020084">
    <property type="entry name" value="NUDIX_hydrolase_CS"/>
</dbReference>
<dbReference type="RefSeq" id="WP_259548768.1">
    <property type="nucleotide sequence ID" value="NZ_BAABHW010000003.1"/>
</dbReference>
<evidence type="ECO:0000313" key="6">
    <source>
        <dbReference type="Proteomes" id="UP001499910"/>
    </source>
</evidence>
<comment type="caution">
    <text evidence="5">The sequence shown here is derived from an EMBL/GenBank/DDBJ whole genome shotgun (WGS) entry which is preliminary data.</text>
</comment>
<gene>
    <name evidence="5" type="ORF">GCM10023209_24010</name>
</gene>
<name>A0ABP9LF79_9RHOB</name>
<keyword evidence="2 3" id="KW-0378">Hydrolase</keyword>
<comment type="similarity">
    <text evidence="3">Belongs to the Nudix hydrolase family.</text>
</comment>
<keyword evidence="6" id="KW-1185">Reference proteome</keyword>
<dbReference type="InterPro" id="IPR020476">
    <property type="entry name" value="Nudix_hydrolase"/>
</dbReference>
<reference evidence="6" key="1">
    <citation type="journal article" date="2019" name="Int. J. Syst. Evol. Microbiol.">
        <title>The Global Catalogue of Microorganisms (GCM) 10K type strain sequencing project: providing services to taxonomists for standard genome sequencing and annotation.</title>
        <authorList>
            <consortium name="The Broad Institute Genomics Platform"/>
            <consortium name="The Broad Institute Genome Sequencing Center for Infectious Disease"/>
            <person name="Wu L."/>
            <person name="Ma J."/>
        </authorList>
    </citation>
    <scope>NUCLEOTIDE SEQUENCE [LARGE SCALE GENOMIC DNA]</scope>
    <source>
        <strain evidence="6">JCM 18015</strain>
    </source>
</reference>
<dbReference type="PROSITE" id="PS51462">
    <property type="entry name" value="NUDIX"/>
    <property type="match status" value="1"/>
</dbReference>
<comment type="cofactor">
    <cofactor evidence="1">
        <name>Mg(2+)</name>
        <dbReference type="ChEBI" id="CHEBI:18420"/>
    </cofactor>
</comment>
<protein>
    <submittedName>
        <fullName evidence="5">NUDIX hydrolase</fullName>
    </submittedName>
</protein>
<dbReference type="Gene3D" id="3.90.79.10">
    <property type="entry name" value="Nucleoside Triphosphate Pyrophosphohydrolase"/>
    <property type="match status" value="1"/>
</dbReference>
<evidence type="ECO:0000256" key="2">
    <source>
        <dbReference type="ARBA" id="ARBA00022801"/>
    </source>
</evidence>
<sequence>MNRRFGPVPDRAIRFAPRPGVYAIIDAGDGLLATFQEEPRAELQLPGGGIDPGEAPLVALAREVREETGYSIAAPRRLGMFHRYTFMPEYGYHAHKQCHVYVARLGRRHSPPTEPGHSAVFLPWTVALSELDVSGDRYFVAQWLQIRGQRR</sequence>
<dbReference type="InterPro" id="IPR000086">
    <property type="entry name" value="NUDIX_hydrolase_dom"/>
</dbReference>
<dbReference type="EMBL" id="BAABHW010000003">
    <property type="protein sequence ID" value="GAA5075719.1"/>
    <property type="molecule type" value="Genomic_DNA"/>
</dbReference>
<evidence type="ECO:0000313" key="5">
    <source>
        <dbReference type="EMBL" id="GAA5075719.1"/>
    </source>
</evidence>
<feature type="domain" description="Nudix hydrolase" evidence="4">
    <location>
        <begin position="16"/>
        <end position="145"/>
    </location>
</feature>
<evidence type="ECO:0000256" key="3">
    <source>
        <dbReference type="RuleBase" id="RU003476"/>
    </source>
</evidence>